<dbReference type="CDD" id="cd00041">
    <property type="entry name" value="CUB"/>
    <property type="match status" value="1"/>
</dbReference>
<dbReference type="Proteomes" id="UP001497623">
    <property type="component" value="Unassembled WGS sequence"/>
</dbReference>
<keyword evidence="7" id="KW-1185">Reference proteome</keyword>
<proteinExistence type="predicted"/>
<keyword evidence="1" id="KW-0677">Repeat</keyword>
<dbReference type="PROSITE" id="PS01180">
    <property type="entry name" value="CUB"/>
    <property type="match status" value="1"/>
</dbReference>
<evidence type="ECO:0000256" key="4">
    <source>
        <dbReference type="SAM" id="SignalP"/>
    </source>
</evidence>
<sequence>MGSSMVNFPTLLLGIFVLHCGICSNGKTYAAVTHILDKCEDGSTSEDCQQNASHQDINEIEVTENELLEKISKAEDKKDPKENLMDSFINRVKGKGRKKSKELHDKAKGKNSLGNAENLEYQIYKDIWDIGNKAQGCMSHHSGERGTIHFNADLTENPSACFWTISTTDSAFEITFQKFSMNICERLVIGDFLSHQPLAIFYGNTSEPGSIRLPHQRGYIMFLSSCQSNTAEFTLNWNTVEFGCNGWINNDYGMMHYPARITQSDLSNPNITYTNNENCTWVISASRPLQITFLRISTEECCDFLFVRDGTTSKSDNCKILAILRGNMLQSIVNTTSNSAQLQFTSDYSNVQRGFVMYWNVVG</sequence>
<dbReference type="Pfam" id="PF00431">
    <property type="entry name" value="CUB"/>
    <property type="match status" value="1"/>
</dbReference>
<dbReference type="InterPro" id="IPR035914">
    <property type="entry name" value="Sperma_CUB_dom_sf"/>
</dbReference>
<dbReference type="SMART" id="SM00042">
    <property type="entry name" value="CUB"/>
    <property type="match status" value="1"/>
</dbReference>
<evidence type="ECO:0000256" key="2">
    <source>
        <dbReference type="ARBA" id="ARBA00023157"/>
    </source>
</evidence>
<keyword evidence="4" id="KW-0732">Signal</keyword>
<dbReference type="EMBL" id="CAXKWB010011664">
    <property type="protein sequence ID" value="CAL4102180.1"/>
    <property type="molecule type" value="Genomic_DNA"/>
</dbReference>
<feature type="non-terminal residue" evidence="6">
    <location>
        <position position="363"/>
    </location>
</feature>
<dbReference type="InterPro" id="IPR000859">
    <property type="entry name" value="CUB_dom"/>
</dbReference>
<keyword evidence="2" id="KW-1015">Disulfide bond</keyword>
<evidence type="ECO:0000313" key="7">
    <source>
        <dbReference type="Proteomes" id="UP001497623"/>
    </source>
</evidence>
<evidence type="ECO:0000256" key="1">
    <source>
        <dbReference type="ARBA" id="ARBA00022737"/>
    </source>
</evidence>
<reference evidence="6 7" key="1">
    <citation type="submission" date="2024-05" db="EMBL/GenBank/DDBJ databases">
        <authorList>
            <person name="Wallberg A."/>
        </authorList>
    </citation>
    <scope>NUCLEOTIDE SEQUENCE [LARGE SCALE GENOMIC DNA]</scope>
</reference>
<name>A0AAV2QYZ7_MEGNR</name>
<dbReference type="PANTHER" id="PTHR24251">
    <property type="entry name" value="OVOCHYMASE-RELATED"/>
    <property type="match status" value="1"/>
</dbReference>
<feature type="domain" description="CUB" evidence="5">
    <location>
        <begin position="244"/>
        <end position="362"/>
    </location>
</feature>
<dbReference type="AlphaFoldDB" id="A0AAV2QYZ7"/>
<evidence type="ECO:0000256" key="3">
    <source>
        <dbReference type="PROSITE-ProRule" id="PRU00059"/>
    </source>
</evidence>
<protein>
    <recommendedName>
        <fullName evidence="5">CUB domain-containing protein</fullName>
    </recommendedName>
</protein>
<gene>
    <name evidence="6" type="ORF">MNOR_LOCUS17185</name>
</gene>
<comment type="caution">
    <text evidence="3">Lacks conserved residue(s) required for the propagation of feature annotation.</text>
</comment>
<evidence type="ECO:0000259" key="5">
    <source>
        <dbReference type="PROSITE" id="PS01180"/>
    </source>
</evidence>
<feature type="signal peptide" evidence="4">
    <location>
        <begin position="1"/>
        <end position="23"/>
    </location>
</feature>
<dbReference type="Gene3D" id="2.60.120.290">
    <property type="entry name" value="Spermadhesin, CUB domain"/>
    <property type="match status" value="2"/>
</dbReference>
<comment type="caution">
    <text evidence="6">The sequence shown here is derived from an EMBL/GenBank/DDBJ whole genome shotgun (WGS) entry which is preliminary data.</text>
</comment>
<evidence type="ECO:0000313" key="6">
    <source>
        <dbReference type="EMBL" id="CAL4102180.1"/>
    </source>
</evidence>
<feature type="chain" id="PRO_5043550823" description="CUB domain-containing protein" evidence="4">
    <location>
        <begin position="24"/>
        <end position="363"/>
    </location>
</feature>
<dbReference type="SUPFAM" id="SSF49854">
    <property type="entry name" value="Spermadhesin, CUB domain"/>
    <property type="match status" value="2"/>
</dbReference>
<organism evidence="6 7">
    <name type="scientific">Meganyctiphanes norvegica</name>
    <name type="common">Northern krill</name>
    <name type="synonym">Thysanopoda norvegica</name>
    <dbReference type="NCBI Taxonomy" id="48144"/>
    <lineage>
        <taxon>Eukaryota</taxon>
        <taxon>Metazoa</taxon>
        <taxon>Ecdysozoa</taxon>
        <taxon>Arthropoda</taxon>
        <taxon>Crustacea</taxon>
        <taxon>Multicrustacea</taxon>
        <taxon>Malacostraca</taxon>
        <taxon>Eumalacostraca</taxon>
        <taxon>Eucarida</taxon>
        <taxon>Euphausiacea</taxon>
        <taxon>Euphausiidae</taxon>
        <taxon>Meganyctiphanes</taxon>
    </lineage>
</organism>
<accession>A0AAV2QYZ7</accession>
<dbReference type="PANTHER" id="PTHR24251:SF50">
    <property type="entry name" value="ATTRACTIN-LIKE 1A"/>
    <property type="match status" value="1"/>
</dbReference>